<accession>W8UAU1</accession>
<dbReference type="Pfam" id="PF00155">
    <property type="entry name" value="Aminotran_1_2"/>
    <property type="match status" value="1"/>
</dbReference>
<dbReference type="SUPFAM" id="SSF53383">
    <property type="entry name" value="PLP-dependent transferases"/>
    <property type="match status" value="1"/>
</dbReference>
<evidence type="ECO:0000256" key="2">
    <source>
        <dbReference type="ARBA" id="ARBA00005011"/>
    </source>
</evidence>
<dbReference type="RefSeq" id="WP_025436773.1">
    <property type="nucleotide sequence ID" value="NZ_CP007453.1"/>
</dbReference>
<keyword evidence="8" id="KW-0368">Histidine biosynthesis</keyword>
<dbReference type="PANTHER" id="PTHR43643">
    <property type="entry name" value="HISTIDINOL-PHOSPHATE AMINOTRANSFERASE 2"/>
    <property type="match status" value="1"/>
</dbReference>
<feature type="modified residue" description="N6-(pyridoxal phosphate)lysine" evidence="8">
    <location>
        <position position="210"/>
    </location>
</feature>
<gene>
    <name evidence="10" type="primary">hisC2</name>
    <name evidence="8" type="synonym">hisC</name>
    <name evidence="10" type="ORF">EAL2_808p04120</name>
</gene>
<dbReference type="GO" id="GO:0000105">
    <property type="term" value="P:L-histidine biosynthetic process"/>
    <property type="evidence" value="ECO:0007669"/>
    <property type="project" value="UniProtKB-UniRule"/>
</dbReference>
<dbReference type="eggNOG" id="COG0079">
    <property type="taxonomic scope" value="Bacteria"/>
</dbReference>
<dbReference type="InterPro" id="IPR015421">
    <property type="entry name" value="PyrdxlP-dep_Trfase_major"/>
</dbReference>
<protein>
    <recommendedName>
        <fullName evidence="8">Histidinol-phosphate aminotransferase</fullName>
        <ecNumber evidence="8">2.6.1.9</ecNumber>
    </recommendedName>
    <alternativeName>
        <fullName evidence="8">Imidazole acetol-phosphate transaminase</fullName>
    </alternativeName>
</protein>
<dbReference type="AlphaFoldDB" id="W8UAU1"/>
<comment type="similarity">
    <text evidence="8">Belongs to the class-II pyridoxal-phosphate-dependent aminotransferase family. Histidinol-phosphate aminotransferase subfamily.</text>
</comment>
<dbReference type="Proteomes" id="UP000019591">
    <property type="component" value="Plasmid EAL2_808p"/>
</dbReference>
<dbReference type="OrthoDB" id="9813612at2"/>
<keyword evidence="5 8" id="KW-0808">Transferase</keyword>
<evidence type="ECO:0000256" key="6">
    <source>
        <dbReference type="ARBA" id="ARBA00022898"/>
    </source>
</evidence>
<dbReference type="UniPathway" id="UPA00031">
    <property type="reaction ID" value="UER00012"/>
</dbReference>
<dbReference type="PROSITE" id="PS00599">
    <property type="entry name" value="AA_TRANSFER_CLASS_2"/>
    <property type="match status" value="1"/>
</dbReference>
<dbReference type="NCBIfam" id="TIGR01141">
    <property type="entry name" value="hisC"/>
    <property type="match status" value="1"/>
</dbReference>
<dbReference type="InterPro" id="IPR050106">
    <property type="entry name" value="HistidinolP_aminotransfase"/>
</dbReference>
<comment type="pathway">
    <text evidence="2 8">Amino-acid biosynthesis; L-histidine biosynthesis; L-histidine from 5-phospho-alpha-D-ribose 1-diphosphate: step 7/9.</text>
</comment>
<dbReference type="GO" id="GO:0030170">
    <property type="term" value="F:pyridoxal phosphate binding"/>
    <property type="evidence" value="ECO:0007669"/>
    <property type="project" value="InterPro"/>
</dbReference>
<dbReference type="Gene3D" id="3.40.640.10">
    <property type="entry name" value="Type I PLP-dependent aspartate aminotransferase-like (Major domain)"/>
    <property type="match status" value="1"/>
</dbReference>
<evidence type="ECO:0000256" key="4">
    <source>
        <dbReference type="ARBA" id="ARBA00022576"/>
    </source>
</evidence>
<name>W8UAU1_PEPAC</name>
<comment type="cofactor">
    <cofactor evidence="1 8">
        <name>pyridoxal 5'-phosphate</name>
        <dbReference type="ChEBI" id="CHEBI:597326"/>
    </cofactor>
</comment>
<evidence type="ECO:0000256" key="8">
    <source>
        <dbReference type="HAMAP-Rule" id="MF_01023"/>
    </source>
</evidence>
<evidence type="ECO:0000256" key="3">
    <source>
        <dbReference type="ARBA" id="ARBA00011738"/>
    </source>
</evidence>
<evidence type="ECO:0000256" key="1">
    <source>
        <dbReference type="ARBA" id="ARBA00001933"/>
    </source>
</evidence>
<dbReference type="InterPro" id="IPR015422">
    <property type="entry name" value="PyrdxlP-dep_Trfase_small"/>
</dbReference>
<keyword evidence="4 8" id="KW-0032">Aminotransferase</keyword>
<dbReference type="EC" id="2.6.1.9" evidence="8"/>
<dbReference type="PANTHER" id="PTHR43643:SF3">
    <property type="entry name" value="HISTIDINOL-PHOSPHATE AMINOTRANSFERASE"/>
    <property type="match status" value="1"/>
</dbReference>
<comment type="subunit">
    <text evidence="3 8">Homodimer.</text>
</comment>
<keyword evidence="8" id="KW-0028">Amino-acid biosynthesis</keyword>
<comment type="catalytic activity">
    <reaction evidence="7 8">
        <text>L-histidinol phosphate + 2-oxoglutarate = 3-(imidazol-4-yl)-2-oxopropyl phosphate + L-glutamate</text>
        <dbReference type="Rhea" id="RHEA:23744"/>
        <dbReference type="ChEBI" id="CHEBI:16810"/>
        <dbReference type="ChEBI" id="CHEBI:29985"/>
        <dbReference type="ChEBI" id="CHEBI:57766"/>
        <dbReference type="ChEBI" id="CHEBI:57980"/>
        <dbReference type="EC" id="2.6.1.9"/>
    </reaction>
</comment>
<dbReference type="KEGG" id="eac:EAL2_808p04120"/>
<organism evidence="10 11">
    <name type="scientific">Peptoclostridium acidaminophilum DSM 3953</name>
    <dbReference type="NCBI Taxonomy" id="1286171"/>
    <lineage>
        <taxon>Bacteria</taxon>
        <taxon>Bacillati</taxon>
        <taxon>Bacillota</taxon>
        <taxon>Clostridia</taxon>
        <taxon>Peptostreptococcales</taxon>
        <taxon>Peptoclostridiaceae</taxon>
        <taxon>Peptoclostridium</taxon>
    </lineage>
</organism>
<feature type="domain" description="Aminotransferase class I/classII large" evidence="9">
    <location>
        <begin position="25"/>
        <end position="346"/>
    </location>
</feature>
<dbReference type="InterPro" id="IPR004839">
    <property type="entry name" value="Aminotransferase_I/II_large"/>
</dbReference>
<keyword evidence="10" id="KW-0614">Plasmid</keyword>
<evidence type="ECO:0000256" key="5">
    <source>
        <dbReference type="ARBA" id="ARBA00022679"/>
    </source>
</evidence>
<evidence type="ECO:0000256" key="7">
    <source>
        <dbReference type="ARBA" id="ARBA00047481"/>
    </source>
</evidence>
<sequence length="355" mass="39957">MSKFWSDRVKTTKPYTYGEQPKDKKYIKLNTNENPYPVSKLAIEAMKAAVNDDLKLYPDPTCFELRSEIAAYYGVDKDEVFVGNGSDEVLAFSFMAFFNRGDKVIYPDISYSFYDVYAGLLGVESERIPLNEDFSIPVEKYKNKNIGILIANPNAPTGVCLTLSEIEDIVSSNPHSLVLVDEAYIDFGGETAISLTKKYDNLLVSQTFSKSRSLAGMRVGFAIGDKKLIEALERIKNSINSYTIDRVAIAGATASIRDVEHFEATRRLVIETRERVVPCLEKLAFTVLPSKANFIFAKHESISGQTLYEQLKHRGILVRHFAKPRIEDYLRISIGSDAEMDAFLSVLEDIVKSYK</sequence>
<evidence type="ECO:0000313" key="10">
    <source>
        <dbReference type="EMBL" id="AHM57916.1"/>
    </source>
</evidence>
<dbReference type="CDD" id="cd00609">
    <property type="entry name" value="AAT_like"/>
    <property type="match status" value="1"/>
</dbReference>
<dbReference type="InterPro" id="IPR015424">
    <property type="entry name" value="PyrdxlP-dep_Trfase"/>
</dbReference>
<dbReference type="Gene3D" id="3.90.1150.10">
    <property type="entry name" value="Aspartate Aminotransferase, domain 1"/>
    <property type="match status" value="1"/>
</dbReference>
<dbReference type="GO" id="GO:0004400">
    <property type="term" value="F:histidinol-phosphate transaminase activity"/>
    <property type="evidence" value="ECO:0007669"/>
    <property type="project" value="UniProtKB-UniRule"/>
</dbReference>
<dbReference type="HAMAP" id="MF_01023">
    <property type="entry name" value="HisC_aminotrans_2"/>
    <property type="match status" value="1"/>
</dbReference>
<dbReference type="InterPro" id="IPR005861">
    <property type="entry name" value="HisP_aminotrans"/>
</dbReference>
<dbReference type="InterPro" id="IPR001917">
    <property type="entry name" value="Aminotrans_II_pyridoxalP_BS"/>
</dbReference>
<evidence type="ECO:0000313" key="11">
    <source>
        <dbReference type="Proteomes" id="UP000019591"/>
    </source>
</evidence>
<evidence type="ECO:0000259" key="9">
    <source>
        <dbReference type="Pfam" id="PF00155"/>
    </source>
</evidence>
<reference evidence="10 11" key="1">
    <citation type="journal article" date="2014" name="Genome Announc.">
        <title>Complete Genome Sequence of Amino Acid-Utilizing Eubacterium acidaminophilum al-2 (DSM 3953).</title>
        <authorList>
            <person name="Poehlein A."/>
            <person name="Andreesen J.R."/>
            <person name="Daniel R."/>
        </authorList>
    </citation>
    <scope>NUCLEOTIDE SEQUENCE [LARGE SCALE GENOMIC DNA]</scope>
    <source>
        <strain evidence="10 11">DSM 3953</strain>
        <plasmid evidence="11">Plasmid EAL2_808p</plasmid>
    </source>
</reference>
<geneLocation type="plasmid" evidence="10 11">
    <name>EAL2_808p</name>
</geneLocation>
<dbReference type="HOGENOM" id="CLU_017584_3_0_9"/>
<keyword evidence="11" id="KW-1185">Reference proteome</keyword>
<proteinExistence type="inferred from homology"/>
<keyword evidence="6 8" id="KW-0663">Pyridoxal phosphate</keyword>
<dbReference type="EMBL" id="CP007453">
    <property type="protein sequence ID" value="AHM57916.1"/>
    <property type="molecule type" value="Genomic_DNA"/>
</dbReference>
<dbReference type="PATRIC" id="fig|1286171.3.peg.2589"/>